<feature type="domain" description="RecX first three-helical" evidence="6">
    <location>
        <begin position="79"/>
        <end position="117"/>
    </location>
</feature>
<dbReference type="PANTHER" id="PTHR33602:SF1">
    <property type="entry name" value="REGULATORY PROTEIN RECX FAMILY PROTEIN"/>
    <property type="match status" value="1"/>
</dbReference>
<dbReference type="Gene3D" id="1.10.10.10">
    <property type="entry name" value="Winged helix-like DNA-binding domain superfamily/Winged helix DNA-binding domain"/>
    <property type="match status" value="2"/>
</dbReference>
<evidence type="ECO:0000256" key="2">
    <source>
        <dbReference type="ARBA" id="ARBA00009695"/>
    </source>
</evidence>
<feature type="domain" description="RecX second three-helical" evidence="5">
    <location>
        <begin position="125"/>
        <end position="164"/>
    </location>
</feature>
<sequence length="265" mass="29937">MLAWASSVTLSVPSVSKQKRGIGYERRYNSQRVPLELLGETAKRKSLHWAGYACSATGRGCGVHTSSVSDDGGRAQDRAHARALRLLSLRMYTAAELAAKLEKQEFEASVIAAAVARTQELGLQSDVEYSRVYARQKWRQNRWAVYRISMGLRQKGVSELDIKAGIDLAFEKSLEGYDSSDCDDGEEQRDAMLRELASSAARQWRLSRSKPLEVRRRRMVGWLQRRGHDWGVVKQDEQNCKLKKGYMSGSMTKVIVTIDRPLNPR</sequence>
<comment type="caution">
    <text evidence="7">The sequence shown here is derived from an EMBL/GenBank/DDBJ whole genome shotgun (WGS) entry which is preliminary data.</text>
</comment>
<evidence type="ECO:0000259" key="6">
    <source>
        <dbReference type="Pfam" id="PF21982"/>
    </source>
</evidence>
<comment type="subcellular location">
    <subcellularLocation>
        <location evidence="1">Cytoplasm</location>
    </subcellularLocation>
</comment>
<dbReference type="PANTHER" id="PTHR33602">
    <property type="entry name" value="REGULATORY PROTEIN RECX FAMILY PROTEIN"/>
    <property type="match status" value="1"/>
</dbReference>
<dbReference type="Proteomes" id="UP001190700">
    <property type="component" value="Unassembled WGS sequence"/>
</dbReference>
<name>A0AAE0H3N1_9CHLO</name>
<comment type="similarity">
    <text evidence="2">Belongs to the RecX family.</text>
</comment>
<dbReference type="InterPro" id="IPR003783">
    <property type="entry name" value="Regulatory_RecX"/>
</dbReference>
<dbReference type="InterPro" id="IPR053926">
    <property type="entry name" value="RecX_HTH_1st"/>
</dbReference>
<dbReference type="HAMAP" id="MF_01114">
    <property type="entry name" value="RecX"/>
    <property type="match status" value="1"/>
</dbReference>
<evidence type="ECO:0000256" key="4">
    <source>
        <dbReference type="ARBA" id="ARBA00022490"/>
    </source>
</evidence>
<dbReference type="GO" id="GO:0005737">
    <property type="term" value="C:cytoplasm"/>
    <property type="evidence" value="ECO:0007669"/>
    <property type="project" value="UniProtKB-SubCell"/>
</dbReference>
<reference evidence="7 8" key="1">
    <citation type="journal article" date="2015" name="Genome Biol. Evol.">
        <title>Comparative Genomics of a Bacterivorous Green Alga Reveals Evolutionary Causalities and Consequences of Phago-Mixotrophic Mode of Nutrition.</title>
        <authorList>
            <person name="Burns J.A."/>
            <person name="Paasch A."/>
            <person name="Narechania A."/>
            <person name="Kim E."/>
        </authorList>
    </citation>
    <scope>NUCLEOTIDE SEQUENCE [LARGE SCALE GENOMIC DNA]</scope>
    <source>
        <strain evidence="7 8">PLY_AMNH</strain>
    </source>
</reference>
<evidence type="ECO:0000256" key="1">
    <source>
        <dbReference type="ARBA" id="ARBA00004496"/>
    </source>
</evidence>
<protein>
    <recommendedName>
        <fullName evidence="3">Regulatory protein RecX</fullName>
    </recommendedName>
</protein>
<evidence type="ECO:0000313" key="8">
    <source>
        <dbReference type="Proteomes" id="UP001190700"/>
    </source>
</evidence>
<organism evidence="7 8">
    <name type="scientific">Cymbomonas tetramitiformis</name>
    <dbReference type="NCBI Taxonomy" id="36881"/>
    <lineage>
        <taxon>Eukaryota</taxon>
        <taxon>Viridiplantae</taxon>
        <taxon>Chlorophyta</taxon>
        <taxon>Pyramimonadophyceae</taxon>
        <taxon>Pyramimonadales</taxon>
        <taxon>Pyramimonadaceae</taxon>
        <taxon>Cymbomonas</taxon>
    </lineage>
</organism>
<evidence type="ECO:0000259" key="5">
    <source>
        <dbReference type="Pfam" id="PF02631"/>
    </source>
</evidence>
<dbReference type="InterPro" id="IPR036388">
    <property type="entry name" value="WH-like_DNA-bd_sf"/>
</dbReference>
<dbReference type="InterPro" id="IPR053924">
    <property type="entry name" value="RecX_HTH_2nd"/>
</dbReference>
<keyword evidence="4" id="KW-0963">Cytoplasm</keyword>
<proteinExistence type="inferred from homology"/>
<dbReference type="EMBL" id="LGRX02000199">
    <property type="protein sequence ID" value="KAK3289211.1"/>
    <property type="molecule type" value="Genomic_DNA"/>
</dbReference>
<accession>A0AAE0H3N1</accession>
<dbReference type="AlphaFoldDB" id="A0AAE0H3N1"/>
<dbReference type="Pfam" id="PF02631">
    <property type="entry name" value="RecX_HTH2"/>
    <property type="match status" value="1"/>
</dbReference>
<keyword evidence="8" id="KW-1185">Reference proteome</keyword>
<evidence type="ECO:0000313" key="7">
    <source>
        <dbReference type="EMBL" id="KAK3289211.1"/>
    </source>
</evidence>
<gene>
    <name evidence="7" type="ORF">CYMTET_3344</name>
</gene>
<dbReference type="GO" id="GO:0006282">
    <property type="term" value="P:regulation of DNA repair"/>
    <property type="evidence" value="ECO:0007669"/>
    <property type="project" value="InterPro"/>
</dbReference>
<evidence type="ECO:0000256" key="3">
    <source>
        <dbReference type="ARBA" id="ARBA00018111"/>
    </source>
</evidence>
<dbReference type="Pfam" id="PF21982">
    <property type="entry name" value="RecX_HTH1"/>
    <property type="match status" value="1"/>
</dbReference>